<dbReference type="InterPro" id="IPR000477">
    <property type="entry name" value="RT_dom"/>
</dbReference>
<dbReference type="Pfam" id="PF00078">
    <property type="entry name" value="RVT_1"/>
    <property type="match status" value="1"/>
</dbReference>
<accession>A0A2K3MBW6</accession>
<evidence type="ECO:0000313" key="2">
    <source>
        <dbReference type="EMBL" id="PNX88269.1"/>
    </source>
</evidence>
<dbReference type="AlphaFoldDB" id="A0A2K3MBW6"/>
<comment type="caution">
    <text evidence="2">The sequence shown here is derived from an EMBL/GenBank/DDBJ whole genome shotgun (WGS) entry which is preliminary data.</text>
</comment>
<dbReference type="InterPro" id="IPR043502">
    <property type="entry name" value="DNA/RNA_pol_sf"/>
</dbReference>
<dbReference type="PANTHER" id="PTHR31635:SF196">
    <property type="entry name" value="REVERSE TRANSCRIPTASE DOMAIN-CONTAINING PROTEIN-RELATED"/>
    <property type="match status" value="1"/>
</dbReference>
<organism evidence="2 3">
    <name type="scientific">Trifolium pratense</name>
    <name type="common">Red clover</name>
    <dbReference type="NCBI Taxonomy" id="57577"/>
    <lineage>
        <taxon>Eukaryota</taxon>
        <taxon>Viridiplantae</taxon>
        <taxon>Streptophyta</taxon>
        <taxon>Embryophyta</taxon>
        <taxon>Tracheophyta</taxon>
        <taxon>Spermatophyta</taxon>
        <taxon>Magnoliopsida</taxon>
        <taxon>eudicotyledons</taxon>
        <taxon>Gunneridae</taxon>
        <taxon>Pentapetalae</taxon>
        <taxon>rosids</taxon>
        <taxon>fabids</taxon>
        <taxon>Fabales</taxon>
        <taxon>Fabaceae</taxon>
        <taxon>Papilionoideae</taxon>
        <taxon>50 kb inversion clade</taxon>
        <taxon>NPAAA clade</taxon>
        <taxon>Hologalegina</taxon>
        <taxon>IRL clade</taxon>
        <taxon>Trifolieae</taxon>
        <taxon>Trifolium</taxon>
    </lineage>
</organism>
<name>A0A2K3MBW6_TRIPR</name>
<evidence type="ECO:0000313" key="3">
    <source>
        <dbReference type="Proteomes" id="UP000236291"/>
    </source>
</evidence>
<reference evidence="2 3" key="1">
    <citation type="journal article" date="2014" name="Am. J. Bot.">
        <title>Genome assembly and annotation for red clover (Trifolium pratense; Fabaceae).</title>
        <authorList>
            <person name="Istvanek J."/>
            <person name="Jaros M."/>
            <person name="Krenek A."/>
            <person name="Repkova J."/>
        </authorList>
    </citation>
    <scope>NUCLEOTIDE SEQUENCE [LARGE SCALE GENOMIC DNA]</scope>
    <source>
        <strain evidence="3">cv. Tatra</strain>
        <tissue evidence="2">Young leaves</tissue>
    </source>
</reference>
<proteinExistence type="predicted"/>
<dbReference type="PROSITE" id="PS50878">
    <property type="entry name" value="RT_POL"/>
    <property type="match status" value="1"/>
</dbReference>
<sequence>MELLAQMVIVPSFSKPIGILIVSKDVVEAVIQFFISSWIIPNMNANKVVLIPKKENSDSIGHYRLIALANFKYKIISKILADRLAQILPSIISKEQTGFVKGRQIKDCICLTSEIINMLHKKSYGGNLAIKIDIAKAFDTIDWNFLLNVLKAFGFHSTFCNWIKVILESAKLSISINGKQEGYFSCSRGVRQGDPLSPLLFCLAEEVFSRGITNLVNSGHLKLIQ</sequence>
<feature type="domain" description="Reverse transcriptase" evidence="1">
    <location>
        <begin position="32"/>
        <end position="225"/>
    </location>
</feature>
<protein>
    <submittedName>
        <fullName evidence="2">Ribonuclease H</fullName>
    </submittedName>
</protein>
<dbReference type="EMBL" id="ASHM01056075">
    <property type="protein sequence ID" value="PNX88269.1"/>
    <property type="molecule type" value="Genomic_DNA"/>
</dbReference>
<feature type="non-terminal residue" evidence="2">
    <location>
        <position position="225"/>
    </location>
</feature>
<dbReference type="PANTHER" id="PTHR31635">
    <property type="entry name" value="REVERSE TRANSCRIPTASE DOMAIN-CONTAINING PROTEIN-RELATED"/>
    <property type="match status" value="1"/>
</dbReference>
<dbReference type="Proteomes" id="UP000236291">
    <property type="component" value="Unassembled WGS sequence"/>
</dbReference>
<dbReference type="CDD" id="cd01650">
    <property type="entry name" value="RT_nLTR_like"/>
    <property type="match status" value="1"/>
</dbReference>
<dbReference type="STRING" id="57577.A0A2K3MBW6"/>
<evidence type="ECO:0000259" key="1">
    <source>
        <dbReference type="PROSITE" id="PS50878"/>
    </source>
</evidence>
<dbReference type="SUPFAM" id="SSF56672">
    <property type="entry name" value="DNA/RNA polymerases"/>
    <property type="match status" value="1"/>
</dbReference>
<gene>
    <name evidence="2" type="ORF">L195_g044372</name>
</gene>
<reference evidence="2 3" key="2">
    <citation type="journal article" date="2017" name="Front. Plant Sci.">
        <title>Gene Classification and Mining of Molecular Markers Useful in Red Clover (Trifolium pratense) Breeding.</title>
        <authorList>
            <person name="Istvanek J."/>
            <person name="Dluhosova J."/>
            <person name="Dluhos P."/>
            <person name="Patkova L."/>
            <person name="Nedelnik J."/>
            <person name="Repkova J."/>
        </authorList>
    </citation>
    <scope>NUCLEOTIDE SEQUENCE [LARGE SCALE GENOMIC DNA]</scope>
    <source>
        <strain evidence="3">cv. Tatra</strain>
        <tissue evidence="2">Young leaves</tissue>
    </source>
</reference>